<gene>
    <name evidence="2" type="ORF">K466DRAFT_506844</name>
</gene>
<dbReference type="Proteomes" id="UP000308197">
    <property type="component" value="Unassembled WGS sequence"/>
</dbReference>
<proteinExistence type="predicted"/>
<dbReference type="Pfam" id="PF20151">
    <property type="entry name" value="DUF6533"/>
    <property type="match status" value="1"/>
</dbReference>
<evidence type="ECO:0000259" key="1">
    <source>
        <dbReference type="Pfam" id="PF20151"/>
    </source>
</evidence>
<dbReference type="EMBL" id="ML212367">
    <property type="protein sequence ID" value="TFK78717.1"/>
    <property type="molecule type" value="Genomic_DNA"/>
</dbReference>
<reference evidence="2 3" key="1">
    <citation type="journal article" date="2019" name="Nat. Ecol. Evol.">
        <title>Megaphylogeny resolves global patterns of mushroom evolution.</title>
        <authorList>
            <person name="Varga T."/>
            <person name="Krizsan K."/>
            <person name="Foldi C."/>
            <person name="Dima B."/>
            <person name="Sanchez-Garcia M."/>
            <person name="Sanchez-Ramirez S."/>
            <person name="Szollosi G.J."/>
            <person name="Szarkandi J.G."/>
            <person name="Papp V."/>
            <person name="Albert L."/>
            <person name="Andreopoulos W."/>
            <person name="Angelini C."/>
            <person name="Antonin V."/>
            <person name="Barry K.W."/>
            <person name="Bougher N.L."/>
            <person name="Buchanan P."/>
            <person name="Buyck B."/>
            <person name="Bense V."/>
            <person name="Catcheside P."/>
            <person name="Chovatia M."/>
            <person name="Cooper J."/>
            <person name="Damon W."/>
            <person name="Desjardin D."/>
            <person name="Finy P."/>
            <person name="Geml J."/>
            <person name="Haridas S."/>
            <person name="Hughes K."/>
            <person name="Justo A."/>
            <person name="Karasinski D."/>
            <person name="Kautmanova I."/>
            <person name="Kiss B."/>
            <person name="Kocsube S."/>
            <person name="Kotiranta H."/>
            <person name="LaButti K.M."/>
            <person name="Lechner B.E."/>
            <person name="Liimatainen K."/>
            <person name="Lipzen A."/>
            <person name="Lukacs Z."/>
            <person name="Mihaltcheva S."/>
            <person name="Morgado L.N."/>
            <person name="Niskanen T."/>
            <person name="Noordeloos M.E."/>
            <person name="Ohm R.A."/>
            <person name="Ortiz-Santana B."/>
            <person name="Ovrebo C."/>
            <person name="Racz N."/>
            <person name="Riley R."/>
            <person name="Savchenko A."/>
            <person name="Shiryaev A."/>
            <person name="Soop K."/>
            <person name="Spirin V."/>
            <person name="Szebenyi C."/>
            <person name="Tomsovsky M."/>
            <person name="Tulloss R.E."/>
            <person name="Uehling J."/>
            <person name="Grigoriev I.V."/>
            <person name="Vagvolgyi C."/>
            <person name="Papp T."/>
            <person name="Martin F.M."/>
            <person name="Miettinen O."/>
            <person name="Hibbett D.S."/>
            <person name="Nagy L.G."/>
        </authorList>
    </citation>
    <scope>NUCLEOTIDE SEQUENCE [LARGE SCALE GENOMIC DNA]</scope>
    <source>
        <strain evidence="2 3">HHB13444</strain>
    </source>
</reference>
<feature type="domain" description="DUF6533" evidence="1">
    <location>
        <begin position="1"/>
        <end position="40"/>
    </location>
</feature>
<dbReference type="AlphaFoldDB" id="A0A5C3NQ55"/>
<sequence>SAVLVIYEAIITIDREVACFWKRQWTAAGCLFFANKYTAVALYTVNVVSFAQFSTHSTRSVALLLCCFFA</sequence>
<accession>A0A5C3NQ55</accession>
<dbReference type="InterPro" id="IPR045340">
    <property type="entry name" value="DUF6533"/>
</dbReference>
<keyword evidence="3" id="KW-1185">Reference proteome</keyword>
<feature type="non-terminal residue" evidence="2">
    <location>
        <position position="1"/>
    </location>
</feature>
<evidence type="ECO:0000313" key="3">
    <source>
        <dbReference type="Proteomes" id="UP000308197"/>
    </source>
</evidence>
<protein>
    <recommendedName>
        <fullName evidence="1">DUF6533 domain-containing protein</fullName>
    </recommendedName>
</protein>
<dbReference type="InParanoid" id="A0A5C3NQ55"/>
<organism evidence="2 3">
    <name type="scientific">Polyporus arcularius HHB13444</name>
    <dbReference type="NCBI Taxonomy" id="1314778"/>
    <lineage>
        <taxon>Eukaryota</taxon>
        <taxon>Fungi</taxon>
        <taxon>Dikarya</taxon>
        <taxon>Basidiomycota</taxon>
        <taxon>Agaricomycotina</taxon>
        <taxon>Agaricomycetes</taxon>
        <taxon>Polyporales</taxon>
        <taxon>Polyporaceae</taxon>
        <taxon>Polyporus</taxon>
    </lineage>
</organism>
<evidence type="ECO:0000313" key="2">
    <source>
        <dbReference type="EMBL" id="TFK78717.1"/>
    </source>
</evidence>
<name>A0A5C3NQ55_9APHY</name>